<feature type="region of interest" description="Disordered" evidence="1">
    <location>
        <begin position="90"/>
        <end position="129"/>
    </location>
</feature>
<dbReference type="EMBL" id="CAJVCH010064604">
    <property type="protein sequence ID" value="CAG7719793.1"/>
    <property type="molecule type" value="Genomic_DNA"/>
</dbReference>
<protein>
    <submittedName>
        <fullName evidence="2">Uncharacterized protein</fullName>
    </submittedName>
</protein>
<comment type="caution">
    <text evidence="2">The sequence shown here is derived from an EMBL/GenBank/DDBJ whole genome shotgun (WGS) entry which is preliminary data.</text>
</comment>
<evidence type="ECO:0000256" key="1">
    <source>
        <dbReference type="SAM" id="MobiDB-lite"/>
    </source>
</evidence>
<sequence length="231" mass="26370">MWCIVKFPKENNCGAVVPRAWILEYGTCLWPPRKNPPKIAKSVKNSEIPSDLDSWKKSECIVIHLFDNYESARNKLDTATFTSDLSKTENVARKPTGKRINQRSNDFSSNNKRHSSTDHSNLTENDPAGYPTIFETDSDSVTYLFPKSNVQATSNFEKEVIVALTYITLRLCKMENSLEYRNSIPVYSVFEDKYFNDLPISDENDLKNFEPKNSIRQGISSKAGERFCSIS</sequence>
<proteinExistence type="predicted"/>
<organism evidence="2 3">
    <name type="scientific">Allacma fusca</name>
    <dbReference type="NCBI Taxonomy" id="39272"/>
    <lineage>
        <taxon>Eukaryota</taxon>
        <taxon>Metazoa</taxon>
        <taxon>Ecdysozoa</taxon>
        <taxon>Arthropoda</taxon>
        <taxon>Hexapoda</taxon>
        <taxon>Collembola</taxon>
        <taxon>Symphypleona</taxon>
        <taxon>Sminthuridae</taxon>
        <taxon>Allacma</taxon>
    </lineage>
</organism>
<dbReference type="AlphaFoldDB" id="A0A8J2NST1"/>
<dbReference type="OrthoDB" id="6779016at2759"/>
<evidence type="ECO:0000313" key="2">
    <source>
        <dbReference type="EMBL" id="CAG7719793.1"/>
    </source>
</evidence>
<dbReference type="Proteomes" id="UP000708208">
    <property type="component" value="Unassembled WGS sequence"/>
</dbReference>
<name>A0A8J2NST1_9HEXA</name>
<evidence type="ECO:0000313" key="3">
    <source>
        <dbReference type="Proteomes" id="UP000708208"/>
    </source>
</evidence>
<keyword evidence="3" id="KW-1185">Reference proteome</keyword>
<gene>
    <name evidence="2" type="ORF">AFUS01_LOCUS9099</name>
</gene>
<accession>A0A8J2NST1</accession>
<reference evidence="2" key="1">
    <citation type="submission" date="2021-06" db="EMBL/GenBank/DDBJ databases">
        <authorList>
            <person name="Hodson N. C."/>
            <person name="Mongue J. A."/>
            <person name="Jaron S. K."/>
        </authorList>
    </citation>
    <scope>NUCLEOTIDE SEQUENCE</scope>
</reference>